<dbReference type="Proteomes" id="UP001150581">
    <property type="component" value="Unassembled WGS sequence"/>
</dbReference>
<comment type="caution">
    <text evidence="1">The sequence shown here is derived from an EMBL/GenBank/DDBJ whole genome shotgun (WGS) entry which is preliminary data.</text>
</comment>
<reference evidence="1" key="1">
    <citation type="submission" date="2022-07" db="EMBL/GenBank/DDBJ databases">
        <title>Phylogenomic reconstructions and comparative analyses of Kickxellomycotina fungi.</title>
        <authorList>
            <person name="Reynolds N.K."/>
            <person name="Stajich J.E."/>
            <person name="Barry K."/>
            <person name="Grigoriev I.V."/>
            <person name="Crous P."/>
            <person name="Smith M.E."/>
        </authorList>
    </citation>
    <scope>NUCLEOTIDE SEQUENCE</scope>
    <source>
        <strain evidence="1">Benny 63K</strain>
    </source>
</reference>
<proteinExistence type="predicted"/>
<gene>
    <name evidence="1" type="primary">MEF1_1</name>
    <name evidence="1" type="ORF">LPJ66_009529</name>
</gene>
<accession>A0ACC1I3P9</accession>
<keyword evidence="2" id="KW-1185">Reference proteome</keyword>
<organism evidence="1 2">
    <name type="scientific">Kickxella alabastrina</name>
    <dbReference type="NCBI Taxonomy" id="61397"/>
    <lineage>
        <taxon>Eukaryota</taxon>
        <taxon>Fungi</taxon>
        <taxon>Fungi incertae sedis</taxon>
        <taxon>Zoopagomycota</taxon>
        <taxon>Kickxellomycotina</taxon>
        <taxon>Kickxellomycetes</taxon>
        <taxon>Kickxellales</taxon>
        <taxon>Kickxellaceae</taxon>
        <taxon>Kickxella</taxon>
    </lineage>
</organism>
<evidence type="ECO:0000313" key="1">
    <source>
        <dbReference type="EMBL" id="KAJ1886642.1"/>
    </source>
</evidence>
<protein>
    <submittedName>
        <fullName evidence="1">Elongation factor G, mitochondrial</fullName>
    </submittedName>
</protein>
<keyword evidence="1" id="KW-0251">Elongation factor</keyword>
<dbReference type="EMBL" id="JANBPG010002211">
    <property type="protein sequence ID" value="KAJ1886642.1"/>
    <property type="molecule type" value="Genomic_DNA"/>
</dbReference>
<evidence type="ECO:0000313" key="2">
    <source>
        <dbReference type="Proteomes" id="UP001150581"/>
    </source>
</evidence>
<feature type="non-terminal residue" evidence="1">
    <location>
        <position position="1"/>
    </location>
</feature>
<name>A0ACC1I3P9_9FUNG</name>
<keyword evidence="1" id="KW-0648">Protein biosynthesis</keyword>
<sequence>LAFRLAAFHAFRESFKVSNPRILEPLMTVEVSAPIEFQGNVLGSLNKRKGLIIDTETQEDYCVVLAEVPLNNMFGYSTELRSATQGKGEFSMEYKRHSPVLPNVQEDLIKEHQKKLAEKK</sequence>